<feature type="region of interest" description="Disordered" evidence="1">
    <location>
        <begin position="1"/>
        <end position="45"/>
    </location>
</feature>
<name>A0A2T8KX78_9POAL</name>
<organism evidence="2">
    <name type="scientific">Panicum hallii</name>
    <dbReference type="NCBI Taxonomy" id="206008"/>
    <lineage>
        <taxon>Eukaryota</taxon>
        <taxon>Viridiplantae</taxon>
        <taxon>Streptophyta</taxon>
        <taxon>Embryophyta</taxon>
        <taxon>Tracheophyta</taxon>
        <taxon>Spermatophyta</taxon>
        <taxon>Magnoliopsida</taxon>
        <taxon>Liliopsida</taxon>
        <taxon>Poales</taxon>
        <taxon>Poaceae</taxon>
        <taxon>PACMAD clade</taxon>
        <taxon>Panicoideae</taxon>
        <taxon>Panicodae</taxon>
        <taxon>Paniceae</taxon>
        <taxon>Panicinae</taxon>
        <taxon>Panicum</taxon>
        <taxon>Panicum sect. Panicum</taxon>
    </lineage>
</organism>
<gene>
    <name evidence="2" type="ORF">PAHAL_1G349000</name>
</gene>
<proteinExistence type="predicted"/>
<dbReference type="Gramene" id="PVH66790">
    <property type="protein sequence ID" value="PVH66790"/>
    <property type="gene ID" value="PAHAL_1G349000"/>
</dbReference>
<accession>A0A2T8KX78</accession>
<evidence type="ECO:0000313" key="2">
    <source>
        <dbReference type="EMBL" id="PVH66790.1"/>
    </source>
</evidence>
<dbReference type="Proteomes" id="UP000243499">
    <property type="component" value="Chromosome 1"/>
</dbReference>
<dbReference type="EMBL" id="CM008046">
    <property type="protein sequence ID" value="PVH66790.1"/>
    <property type="molecule type" value="Genomic_DNA"/>
</dbReference>
<protein>
    <submittedName>
        <fullName evidence="2">Uncharacterized protein</fullName>
    </submittedName>
</protein>
<sequence length="101" mass="11876">MHAASTSTCPIKDRSQRRPAKRPADSVQVSSYLRQRQLPGGRRPEPARLHVCMQRLAWEITRSCWQICCLWTLDNDWWMFVLGSKNNLLAQNFARKRARKH</sequence>
<dbReference type="AlphaFoldDB" id="A0A2T8KX78"/>
<reference evidence="2" key="1">
    <citation type="submission" date="2018-04" db="EMBL/GenBank/DDBJ databases">
        <title>WGS assembly of Panicum hallii.</title>
        <authorList>
            <person name="Lovell J."/>
            <person name="Jenkins J."/>
            <person name="Lowry D."/>
            <person name="Mamidi S."/>
            <person name="Sreedasyam A."/>
            <person name="Weng X."/>
            <person name="Barry K."/>
            <person name="Bonette J."/>
            <person name="Campitelli B."/>
            <person name="Daum C."/>
            <person name="Gordon S."/>
            <person name="Gould B."/>
            <person name="Lipzen A."/>
            <person name="Macqueen A."/>
            <person name="Palacio-Mejia J."/>
            <person name="Plott C."/>
            <person name="Shakirov E."/>
            <person name="Shu S."/>
            <person name="Yoshinaga Y."/>
            <person name="Zane M."/>
            <person name="Rokhsar D."/>
            <person name="Grimwood J."/>
            <person name="Schmutz J."/>
            <person name="Juenger T."/>
        </authorList>
    </citation>
    <scope>NUCLEOTIDE SEQUENCE [LARGE SCALE GENOMIC DNA]</scope>
    <source>
        <strain evidence="2">FIL2</strain>
    </source>
</reference>
<evidence type="ECO:0000256" key="1">
    <source>
        <dbReference type="SAM" id="MobiDB-lite"/>
    </source>
</evidence>